<keyword evidence="3" id="KW-1185">Reference proteome</keyword>
<organism evidence="2 3">
    <name type="scientific">Arsenicibacter rosenii</name>
    <dbReference type="NCBI Taxonomy" id="1750698"/>
    <lineage>
        <taxon>Bacteria</taxon>
        <taxon>Pseudomonadati</taxon>
        <taxon>Bacteroidota</taxon>
        <taxon>Cytophagia</taxon>
        <taxon>Cytophagales</taxon>
        <taxon>Spirosomataceae</taxon>
        <taxon>Arsenicibacter</taxon>
    </lineage>
</organism>
<sequence length="277" mass="32210">MTLNFTEKEQQPVPESQPVSLRLISFDLRADFGFFRKPDVNDGLQLSYNMLHKPALLGILGAIAGLKGYAQKGQWPEYYKLLKDVPVGIEPLKPYHEKGNFTKTALTYTNTVGYANADGNLIVHENTLRRPAYRVYVLLNKADELQNRLLTRIRNQEAEFVPYLGKNEFTAWWENVAEYDVDQSMPQEKFELKTLFDKRKTIVTKSIDDGYDRFDLFDFSEPKGSYIYFERLPVSFDEQLFQYELIDFAYTDYPLKAPTQLGGLYRLNTSNEYVQLI</sequence>
<evidence type="ECO:0000313" key="2">
    <source>
        <dbReference type="EMBL" id="OIN58218.1"/>
    </source>
</evidence>
<evidence type="ECO:0000256" key="1">
    <source>
        <dbReference type="ARBA" id="ARBA00023118"/>
    </source>
</evidence>
<name>A0A1S2VK71_9BACT</name>
<evidence type="ECO:0000313" key="3">
    <source>
        <dbReference type="Proteomes" id="UP000181790"/>
    </source>
</evidence>
<protein>
    <submittedName>
        <fullName evidence="2">Type I-B CRISPR-associated protein Cas5</fullName>
    </submittedName>
</protein>
<dbReference type="OrthoDB" id="5363158at2"/>
<dbReference type="NCBIfam" id="TIGR02592">
    <property type="entry name" value="cas_Cas5h"/>
    <property type="match status" value="1"/>
</dbReference>
<reference evidence="2 3" key="1">
    <citation type="submission" date="2016-10" db="EMBL/GenBank/DDBJ databases">
        <title>Arsenicibacter rosenii gen. nov., sp. nov., an efficient arsenic-methylating bacterium isolated from an arsenic-contaminated paddy soil.</title>
        <authorList>
            <person name="Huang K."/>
        </authorList>
    </citation>
    <scope>NUCLEOTIDE SEQUENCE [LARGE SCALE GENOMIC DNA]</scope>
    <source>
        <strain evidence="2 3">SM-1</strain>
    </source>
</reference>
<proteinExistence type="predicted"/>
<keyword evidence="1" id="KW-0051">Antiviral defense</keyword>
<dbReference type="Proteomes" id="UP000181790">
    <property type="component" value="Unassembled WGS sequence"/>
</dbReference>
<comment type="caution">
    <text evidence="2">The sequence shown here is derived from an EMBL/GenBank/DDBJ whole genome shotgun (WGS) entry which is preliminary data.</text>
</comment>
<dbReference type="AlphaFoldDB" id="A0A1S2VK71"/>
<gene>
    <name evidence="2" type="ORF">BLX24_16855</name>
</gene>
<dbReference type="GO" id="GO:0051607">
    <property type="term" value="P:defense response to virus"/>
    <property type="evidence" value="ECO:0007669"/>
    <property type="project" value="UniProtKB-KW"/>
</dbReference>
<accession>A0A1S2VK71</accession>
<dbReference type="InterPro" id="IPR013422">
    <property type="entry name" value="CRISPR-assoc_prot_Cas5_N"/>
</dbReference>
<dbReference type="InterPro" id="IPR013421">
    <property type="entry name" value="CRISPR-assoc_prot_Cas5_HALMA"/>
</dbReference>
<dbReference type="NCBIfam" id="TIGR02593">
    <property type="entry name" value="CRISPR_cas5"/>
    <property type="match status" value="1"/>
</dbReference>
<dbReference type="EMBL" id="MORL01000008">
    <property type="protein sequence ID" value="OIN58218.1"/>
    <property type="molecule type" value="Genomic_DNA"/>
</dbReference>
<dbReference type="Gene3D" id="3.30.70.2660">
    <property type="match status" value="1"/>
</dbReference>